<comment type="similarity">
    <text evidence="1">Belongs to the RutC family.</text>
</comment>
<accession>A0A7G8BCX2</accession>
<dbReference type="CDD" id="cd00448">
    <property type="entry name" value="YjgF_YER057c_UK114_family"/>
    <property type="match status" value="3"/>
</dbReference>
<dbReference type="InterPro" id="IPR035959">
    <property type="entry name" value="RutC-like_sf"/>
</dbReference>
<feature type="chain" id="PRO_5028887107" evidence="2">
    <location>
        <begin position="27"/>
        <end position="416"/>
    </location>
</feature>
<proteinExistence type="inferred from homology"/>
<dbReference type="GO" id="GO:0019239">
    <property type="term" value="F:deaminase activity"/>
    <property type="evidence" value="ECO:0007669"/>
    <property type="project" value="TreeGrafter"/>
</dbReference>
<keyword evidence="2" id="KW-0732">Signal</keyword>
<dbReference type="EMBL" id="CP060394">
    <property type="protein sequence ID" value="QNI30392.1"/>
    <property type="molecule type" value="Genomic_DNA"/>
</dbReference>
<dbReference type="PANTHER" id="PTHR11803:SF58">
    <property type="entry name" value="PROTEIN HMF1-RELATED"/>
    <property type="match status" value="1"/>
</dbReference>
<evidence type="ECO:0000256" key="1">
    <source>
        <dbReference type="ARBA" id="ARBA00010552"/>
    </source>
</evidence>
<evidence type="ECO:0000313" key="4">
    <source>
        <dbReference type="Proteomes" id="UP000515312"/>
    </source>
</evidence>
<protein>
    <submittedName>
        <fullName evidence="3">RidA family protein</fullName>
    </submittedName>
</protein>
<dbReference type="InterPro" id="IPR006175">
    <property type="entry name" value="YjgF/YER057c/UK114"/>
</dbReference>
<dbReference type="Gene3D" id="3.30.1330.40">
    <property type="entry name" value="RutC-like"/>
    <property type="match status" value="3"/>
</dbReference>
<dbReference type="Pfam" id="PF01042">
    <property type="entry name" value="Ribonuc_L-PSP"/>
    <property type="match status" value="3"/>
</dbReference>
<gene>
    <name evidence="3" type="ORF">H7849_14585</name>
</gene>
<organism evidence="3 4">
    <name type="scientific">Alloacidobacterium dinghuense</name>
    <dbReference type="NCBI Taxonomy" id="2763107"/>
    <lineage>
        <taxon>Bacteria</taxon>
        <taxon>Pseudomonadati</taxon>
        <taxon>Acidobacteriota</taxon>
        <taxon>Terriglobia</taxon>
        <taxon>Terriglobales</taxon>
        <taxon>Acidobacteriaceae</taxon>
        <taxon>Alloacidobacterium</taxon>
    </lineage>
</organism>
<dbReference type="RefSeq" id="WP_186740264.1">
    <property type="nucleotide sequence ID" value="NZ_CP060394.1"/>
</dbReference>
<dbReference type="PANTHER" id="PTHR11803">
    <property type="entry name" value="2-IMINOBUTANOATE/2-IMINOPROPANOATE DEAMINASE RIDA"/>
    <property type="match status" value="1"/>
</dbReference>
<name>A0A7G8BCX2_9BACT</name>
<keyword evidence="4" id="KW-1185">Reference proteome</keyword>
<dbReference type="SUPFAM" id="SSF55298">
    <property type="entry name" value="YjgF-like"/>
    <property type="match status" value="3"/>
</dbReference>
<dbReference type="AlphaFoldDB" id="A0A7G8BCX2"/>
<feature type="signal peptide" evidence="2">
    <location>
        <begin position="1"/>
        <end position="26"/>
    </location>
</feature>
<evidence type="ECO:0000256" key="2">
    <source>
        <dbReference type="SAM" id="SignalP"/>
    </source>
</evidence>
<sequence>MIDRFKRSLPFFTCFFFCAFGLNLVAQDSGFKVIQPQDYAAAGSFYSPGILTGDTLYISGQGSRKPDGTRPASFAEQVAQALSNVQAVLKGASMNLGNVVWMNIYLADEQDVAGMNEVYWQTIGQSPPARTVLTVAALPDGEKVEINCIAVADTIHREAIWPAGWARDPHVDPPAIRAGEIVYLSAQGGRDPLTGKQAPDFSVEVRQALDNVSTVLKAARLSMKNVLWVNPYMSVGGQYDVMGKIYASYFEFGNTPGRGTIQVVGLPKGDHIVFSCIAGADLSKRKAIRPRNMPPSPTASPGILYGDTLYLSAKDGFIPGQGIVTPDLELQLRQSMRNLLDGLEEADMDFSDVVFSTVYLRQIQDADRVNAIYGKFFEGRYPARSVLQQNLEVNDEAAEQISFIAVKHSPTGHAAN</sequence>
<evidence type="ECO:0000313" key="3">
    <source>
        <dbReference type="EMBL" id="QNI30392.1"/>
    </source>
</evidence>
<dbReference type="KEGG" id="adin:H7849_14585"/>
<dbReference type="GO" id="GO:0005829">
    <property type="term" value="C:cytosol"/>
    <property type="evidence" value="ECO:0007669"/>
    <property type="project" value="TreeGrafter"/>
</dbReference>
<dbReference type="Proteomes" id="UP000515312">
    <property type="component" value="Chromosome"/>
</dbReference>
<reference evidence="3 4" key="1">
    <citation type="submission" date="2020-08" db="EMBL/GenBank/DDBJ databases">
        <title>Edaphobacter telluris sp. nov. and Acidobacterium dinghuensis sp. nov., two acidobacteria isolated from forest soil.</title>
        <authorList>
            <person name="Fu J."/>
            <person name="Qiu L."/>
        </authorList>
    </citation>
    <scope>NUCLEOTIDE SEQUENCE [LARGE SCALE GENOMIC DNA]</scope>
    <source>
        <strain evidence="3">4Y35</strain>
    </source>
</reference>